<reference evidence="1" key="1">
    <citation type="submission" date="2023-04" db="EMBL/GenBank/DDBJ databases">
        <title>Draft Genome sequencing of Naganishia species isolated from polar environments using Oxford Nanopore Technology.</title>
        <authorList>
            <person name="Leo P."/>
            <person name="Venkateswaran K."/>
        </authorList>
    </citation>
    <scope>NUCLEOTIDE SEQUENCE</scope>
    <source>
        <strain evidence="1">MNA-CCFEE 5425</strain>
    </source>
</reference>
<accession>A0ACC2WV78</accession>
<name>A0ACC2WV78_9TREE</name>
<proteinExistence type="predicted"/>
<protein>
    <submittedName>
        <fullName evidence="1">Uncharacterized protein</fullName>
    </submittedName>
</protein>
<organism evidence="1 2">
    <name type="scientific">Naganishia vaughanmartiniae</name>
    <dbReference type="NCBI Taxonomy" id="1424756"/>
    <lineage>
        <taxon>Eukaryota</taxon>
        <taxon>Fungi</taxon>
        <taxon>Dikarya</taxon>
        <taxon>Basidiomycota</taxon>
        <taxon>Agaricomycotina</taxon>
        <taxon>Tremellomycetes</taxon>
        <taxon>Filobasidiales</taxon>
        <taxon>Filobasidiaceae</taxon>
        <taxon>Naganishia</taxon>
    </lineage>
</organism>
<dbReference type="Proteomes" id="UP001243375">
    <property type="component" value="Unassembled WGS sequence"/>
</dbReference>
<evidence type="ECO:0000313" key="1">
    <source>
        <dbReference type="EMBL" id="KAJ9115036.1"/>
    </source>
</evidence>
<keyword evidence="2" id="KW-1185">Reference proteome</keyword>
<comment type="caution">
    <text evidence="1">The sequence shown here is derived from an EMBL/GenBank/DDBJ whole genome shotgun (WGS) entry which is preliminary data.</text>
</comment>
<evidence type="ECO:0000313" key="2">
    <source>
        <dbReference type="Proteomes" id="UP001243375"/>
    </source>
</evidence>
<sequence length="479" mass="54366">MPVTTRRQSRALVDTSAIHDRDGGRLPDISRSKAEAIARCIHASPIENLPSEIIEAIADILRYEALEEEGRPAGFYKAASEFSDSEPPPCKCQQSQTVMRSYPSCEPSIPLSSTSRRFRQVVFDNSPGRMKVIKYCVHSLQMSEEMSEALRGKVRELCVRATGRHIVPFGEAQLNHYLRLFPNIHELHLDWETILEPVSSRLKTSETIHDLPNLTKLVINSDADMSNMNLDFSVPLNTWMPAVEDLRMLFMHLPLEHVKHLDLRIHDWINSRHLDLALAVLRPALDEMRFPRMEIFSVSMTIEVRSVRGCIWTEIEKTYAATLKQDTITHIDLYVYLAFAGCASIASGEAIFTTRENSHDDISHMLLPTKNRLEHLFHALQGSCKNLRILDVFVIGESVHPDDMDEDKSYNILTFRIAEDSDDHPIAPPNTTCCPKSGVVNDQNPKVEYEIHQDSVDKLAQMVKVRMSEAGPDFDDIVN</sequence>
<dbReference type="EMBL" id="JASBWU010000017">
    <property type="protein sequence ID" value="KAJ9115036.1"/>
    <property type="molecule type" value="Genomic_DNA"/>
</dbReference>
<gene>
    <name evidence="1" type="ORF">QFC22_005364</name>
</gene>